<keyword evidence="2" id="KW-1185">Reference proteome</keyword>
<sequence length="84" mass="9190">MDGATTVLDTLFVATATQEQKGQCLEVMSNAPNQIPPAALSQLFSLQGGRAKTHVDRHMNYTQLPGTNTNKRHFDLGCLSLEPY</sequence>
<evidence type="ECO:0000313" key="2">
    <source>
        <dbReference type="Proteomes" id="UP001150879"/>
    </source>
</evidence>
<name>A0A9W9M3Y8_9EURO</name>
<gene>
    <name evidence="1" type="ORF">N7472_007830</name>
</gene>
<comment type="caution">
    <text evidence="1">The sequence shown here is derived from an EMBL/GenBank/DDBJ whole genome shotgun (WGS) entry which is preliminary data.</text>
</comment>
<dbReference type="Proteomes" id="UP001150879">
    <property type="component" value="Unassembled WGS sequence"/>
</dbReference>
<reference evidence="1" key="2">
    <citation type="journal article" date="2023" name="IMA Fungus">
        <title>Comparative genomic study of the Penicillium genus elucidates a diverse pangenome and 15 lateral gene transfer events.</title>
        <authorList>
            <person name="Petersen C."/>
            <person name="Sorensen T."/>
            <person name="Nielsen M.R."/>
            <person name="Sondergaard T.E."/>
            <person name="Sorensen J.L."/>
            <person name="Fitzpatrick D.A."/>
            <person name="Frisvad J.C."/>
            <person name="Nielsen K.L."/>
        </authorList>
    </citation>
    <scope>NUCLEOTIDE SEQUENCE</scope>
    <source>
        <strain evidence="1">IBT 16849</strain>
    </source>
</reference>
<accession>A0A9W9M3Y8</accession>
<reference evidence="1" key="1">
    <citation type="submission" date="2022-11" db="EMBL/GenBank/DDBJ databases">
        <authorList>
            <person name="Petersen C."/>
        </authorList>
    </citation>
    <scope>NUCLEOTIDE SEQUENCE</scope>
    <source>
        <strain evidence="1">IBT 16849</strain>
    </source>
</reference>
<dbReference type="OrthoDB" id="10501663at2759"/>
<dbReference type="EMBL" id="JAPQKP010000005">
    <property type="protein sequence ID" value="KAJ5188816.1"/>
    <property type="molecule type" value="Genomic_DNA"/>
</dbReference>
<dbReference type="AlphaFoldDB" id="A0A9W9M3Y8"/>
<protein>
    <submittedName>
        <fullName evidence="1">Uncharacterized protein</fullName>
    </submittedName>
</protein>
<evidence type="ECO:0000313" key="1">
    <source>
        <dbReference type="EMBL" id="KAJ5188816.1"/>
    </source>
</evidence>
<proteinExistence type="predicted"/>
<organism evidence="1 2">
    <name type="scientific">Penicillium cf. griseofulvum</name>
    <dbReference type="NCBI Taxonomy" id="2972120"/>
    <lineage>
        <taxon>Eukaryota</taxon>
        <taxon>Fungi</taxon>
        <taxon>Dikarya</taxon>
        <taxon>Ascomycota</taxon>
        <taxon>Pezizomycotina</taxon>
        <taxon>Eurotiomycetes</taxon>
        <taxon>Eurotiomycetidae</taxon>
        <taxon>Eurotiales</taxon>
        <taxon>Aspergillaceae</taxon>
        <taxon>Penicillium</taxon>
    </lineage>
</organism>